<feature type="compositionally biased region" description="Polar residues" evidence="1">
    <location>
        <begin position="139"/>
        <end position="155"/>
    </location>
</feature>
<comment type="caution">
    <text evidence="2">The sequence shown here is derived from an EMBL/GenBank/DDBJ whole genome shotgun (WGS) entry which is preliminary data.</text>
</comment>
<feature type="region of interest" description="Disordered" evidence="1">
    <location>
        <begin position="100"/>
        <end position="155"/>
    </location>
</feature>
<protein>
    <submittedName>
        <fullName evidence="2">Uncharacterized protein</fullName>
    </submittedName>
</protein>
<evidence type="ECO:0000313" key="2">
    <source>
        <dbReference type="EMBL" id="MBW0483436.1"/>
    </source>
</evidence>
<feature type="compositionally biased region" description="Basic and acidic residues" evidence="1">
    <location>
        <begin position="100"/>
        <end position="110"/>
    </location>
</feature>
<dbReference type="Proteomes" id="UP000765509">
    <property type="component" value="Unassembled WGS sequence"/>
</dbReference>
<name>A0A9Q3CE96_9BASI</name>
<organism evidence="2 3">
    <name type="scientific">Austropuccinia psidii MF-1</name>
    <dbReference type="NCBI Taxonomy" id="1389203"/>
    <lineage>
        <taxon>Eukaryota</taxon>
        <taxon>Fungi</taxon>
        <taxon>Dikarya</taxon>
        <taxon>Basidiomycota</taxon>
        <taxon>Pucciniomycotina</taxon>
        <taxon>Pucciniomycetes</taxon>
        <taxon>Pucciniales</taxon>
        <taxon>Sphaerophragmiaceae</taxon>
        <taxon>Austropuccinia</taxon>
    </lineage>
</organism>
<feature type="compositionally biased region" description="Polar residues" evidence="1">
    <location>
        <begin position="1"/>
        <end position="11"/>
    </location>
</feature>
<dbReference type="AlphaFoldDB" id="A0A9Q3CE96"/>
<proteinExistence type="predicted"/>
<accession>A0A9Q3CE96</accession>
<keyword evidence="3" id="KW-1185">Reference proteome</keyword>
<feature type="region of interest" description="Disordered" evidence="1">
    <location>
        <begin position="1"/>
        <end position="24"/>
    </location>
</feature>
<dbReference type="EMBL" id="AVOT02007229">
    <property type="protein sequence ID" value="MBW0483436.1"/>
    <property type="molecule type" value="Genomic_DNA"/>
</dbReference>
<sequence length="155" mass="18033">MEATIKSNQMDVETEEARPGPDLASLPQERHVWRMPEFPPIPQGLNHFQVEAIEMYQSQSKNWFREAKEEEWEICPSLWQGAMNSYLKIKSFQDQKKELKMTPALEKEDPVAPSVQRQAQRTSEEEERSQEPLRKGKRQSQLAQTLPTGVQDPQI</sequence>
<evidence type="ECO:0000313" key="3">
    <source>
        <dbReference type="Proteomes" id="UP000765509"/>
    </source>
</evidence>
<evidence type="ECO:0000256" key="1">
    <source>
        <dbReference type="SAM" id="MobiDB-lite"/>
    </source>
</evidence>
<gene>
    <name evidence="2" type="ORF">O181_023151</name>
</gene>
<reference evidence="2" key="1">
    <citation type="submission" date="2021-03" db="EMBL/GenBank/DDBJ databases">
        <title>Draft genome sequence of rust myrtle Austropuccinia psidii MF-1, a brazilian biotype.</title>
        <authorList>
            <person name="Quecine M.C."/>
            <person name="Pachon D.M.R."/>
            <person name="Bonatelli M.L."/>
            <person name="Correr F.H."/>
            <person name="Franceschini L.M."/>
            <person name="Leite T.F."/>
            <person name="Margarido G.R.A."/>
            <person name="Almeida C.A."/>
            <person name="Ferrarezi J.A."/>
            <person name="Labate C.A."/>
        </authorList>
    </citation>
    <scope>NUCLEOTIDE SEQUENCE</scope>
    <source>
        <strain evidence="2">MF-1</strain>
    </source>
</reference>